<keyword evidence="3" id="KW-1185">Reference proteome</keyword>
<feature type="region of interest" description="Disordered" evidence="1">
    <location>
        <begin position="1"/>
        <end position="75"/>
    </location>
</feature>
<evidence type="ECO:0000313" key="2">
    <source>
        <dbReference type="EMBL" id="KAJ2799349.1"/>
    </source>
</evidence>
<dbReference type="Proteomes" id="UP001140094">
    <property type="component" value="Unassembled WGS sequence"/>
</dbReference>
<protein>
    <submittedName>
        <fullName evidence="2">Uncharacterized protein</fullName>
    </submittedName>
</protein>
<evidence type="ECO:0000256" key="1">
    <source>
        <dbReference type="SAM" id="MobiDB-lite"/>
    </source>
</evidence>
<comment type="caution">
    <text evidence="2">The sequence shown here is derived from an EMBL/GenBank/DDBJ whole genome shotgun (WGS) entry which is preliminary data.</text>
</comment>
<feature type="compositionally biased region" description="Polar residues" evidence="1">
    <location>
        <begin position="186"/>
        <end position="199"/>
    </location>
</feature>
<reference evidence="2" key="1">
    <citation type="submission" date="2022-07" db="EMBL/GenBank/DDBJ databases">
        <title>Phylogenomic reconstructions and comparative analyses of Kickxellomycotina fungi.</title>
        <authorList>
            <person name="Reynolds N.K."/>
            <person name="Stajich J.E."/>
            <person name="Barry K."/>
            <person name="Grigoriev I.V."/>
            <person name="Crous P."/>
            <person name="Smith M.E."/>
        </authorList>
    </citation>
    <scope>NUCLEOTIDE SEQUENCE</scope>
    <source>
        <strain evidence="2">NRRL 1565</strain>
    </source>
</reference>
<dbReference type="OrthoDB" id="5579849at2759"/>
<gene>
    <name evidence="2" type="ORF">H4R20_004479</name>
</gene>
<name>A0A9W8LSR1_9FUNG</name>
<feature type="compositionally biased region" description="Low complexity" evidence="1">
    <location>
        <begin position="39"/>
        <end position="51"/>
    </location>
</feature>
<organism evidence="2 3">
    <name type="scientific">Coemansia guatemalensis</name>
    <dbReference type="NCBI Taxonomy" id="2761395"/>
    <lineage>
        <taxon>Eukaryota</taxon>
        <taxon>Fungi</taxon>
        <taxon>Fungi incertae sedis</taxon>
        <taxon>Zoopagomycota</taxon>
        <taxon>Kickxellomycotina</taxon>
        <taxon>Kickxellomycetes</taxon>
        <taxon>Kickxellales</taxon>
        <taxon>Kickxellaceae</taxon>
        <taxon>Coemansia</taxon>
    </lineage>
</organism>
<dbReference type="EMBL" id="JANBUO010001196">
    <property type="protein sequence ID" value="KAJ2799349.1"/>
    <property type="molecule type" value="Genomic_DNA"/>
</dbReference>
<feature type="region of interest" description="Disordered" evidence="1">
    <location>
        <begin position="164"/>
        <end position="211"/>
    </location>
</feature>
<evidence type="ECO:0000313" key="3">
    <source>
        <dbReference type="Proteomes" id="UP001140094"/>
    </source>
</evidence>
<feature type="compositionally biased region" description="Polar residues" evidence="1">
    <location>
        <begin position="164"/>
        <end position="178"/>
    </location>
</feature>
<accession>A0A9W8LSR1</accession>
<dbReference type="AlphaFoldDB" id="A0A9W8LSR1"/>
<sequence length="211" mass="22883">MASQDSIIDFSSSHTKDSANGGSDATYADERACATPNYSTSSSELPTSQSRSKLKRSRSTISVEGNGDTDGNPADIEKSIADVIARRDQLRIRFKEWAESVETTAARIRSVTDNALVNQSTRLEQMLSDGKSRIDAIVSEQDKIRHQLSSFVAMLSSAQSQIFGDSTPKAASTSNRSPLPTLCEPASNSRNKTSGSTTRRFQRTRATVALK</sequence>
<feature type="compositionally biased region" description="Polar residues" evidence="1">
    <location>
        <begin position="1"/>
        <end position="23"/>
    </location>
</feature>
<proteinExistence type="predicted"/>